<evidence type="ECO:0000313" key="2">
    <source>
        <dbReference type="EMBL" id="ERJ94242.1"/>
    </source>
</evidence>
<dbReference type="InterPro" id="IPR003173">
    <property type="entry name" value="PC4_C"/>
</dbReference>
<dbReference type="InterPro" id="IPR017154">
    <property type="entry name" value="PC4-like"/>
</dbReference>
<accession>A0ABN0P146</accession>
<comment type="caution">
    <text evidence="2">The sequence shown here is derived from an EMBL/GenBank/DDBJ whole genome shotgun (WGS) entry which is preliminary data.</text>
</comment>
<dbReference type="Proteomes" id="UP000016649">
    <property type="component" value="Unassembled WGS sequence"/>
</dbReference>
<evidence type="ECO:0000259" key="1">
    <source>
        <dbReference type="Pfam" id="PF02229"/>
    </source>
</evidence>
<proteinExistence type="predicted"/>
<dbReference type="RefSeq" id="WP_021686616.1">
    <property type="nucleotide sequence ID" value="NZ_KI260561.1"/>
</dbReference>
<name>A0ABN0P146_TRELE</name>
<gene>
    <name evidence="2" type="ORF">HMPREF9193_00213</name>
</gene>
<protein>
    <recommendedName>
        <fullName evidence="1">Transcriptional coactivator p15 (PC4) C-terminal domain-containing protein</fullName>
    </recommendedName>
</protein>
<organism evidence="2 3">
    <name type="scientific">Treponema lecithinolyticum ATCC 700332</name>
    <dbReference type="NCBI Taxonomy" id="1321815"/>
    <lineage>
        <taxon>Bacteria</taxon>
        <taxon>Pseudomonadati</taxon>
        <taxon>Spirochaetota</taxon>
        <taxon>Spirochaetia</taxon>
        <taxon>Spirochaetales</taxon>
        <taxon>Treponemataceae</taxon>
        <taxon>Treponema</taxon>
    </lineage>
</organism>
<dbReference type="Gene3D" id="2.30.31.70">
    <property type="match status" value="1"/>
</dbReference>
<dbReference type="PIRSF" id="PIRSF037246">
    <property type="entry name" value="UCP037246"/>
    <property type="match status" value="1"/>
</dbReference>
<sequence length="74" mass="8278">MADDFSFTITKHIGEISKSKSGWTLELNMVSWGGRDAKFDIRSWAPDHQKMGKGVTLTAEELTSLKELLNTASY</sequence>
<reference evidence="2 3" key="1">
    <citation type="submission" date="2013-08" db="EMBL/GenBank/DDBJ databases">
        <authorList>
            <person name="Weinstock G."/>
            <person name="Sodergren E."/>
            <person name="Wylie T."/>
            <person name="Fulton L."/>
            <person name="Fulton R."/>
            <person name="Fronick C."/>
            <person name="O'Laughlin M."/>
            <person name="Godfrey J."/>
            <person name="Miner T."/>
            <person name="Herter B."/>
            <person name="Appelbaum E."/>
            <person name="Cordes M."/>
            <person name="Lek S."/>
            <person name="Wollam A."/>
            <person name="Pepin K.H."/>
            <person name="Palsikar V.B."/>
            <person name="Mitreva M."/>
            <person name="Wilson R.K."/>
        </authorList>
    </citation>
    <scope>NUCLEOTIDE SEQUENCE [LARGE SCALE GENOMIC DNA]</scope>
    <source>
        <strain evidence="2 3">ATCC 700332</strain>
    </source>
</reference>
<feature type="domain" description="Transcriptional coactivator p15 (PC4) C-terminal" evidence="1">
    <location>
        <begin position="21"/>
        <end position="67"/>
    </location>
</feature>
<dbReference type="EMBL" id="AWVH01000005">
    <property type="protein sequence ID" value="ERJ94242.1"/>
    <property type="molecule type" value="Genomic_DNA"/>
</dbReference>
<keyword evidence="3" id="KW-1185">Reference proteome</keyword>
<dbReference type="Pfam" id="PF02229">
    <property type="entry name" value="PC4"/>
    <property type="match status" value="1"/>
</dbReference>
<evidence type="ECO:0000313" key="3">
    <source>
        <dbReference type="Proteomes" id="UP000016649"/>
    </source>
</evidence>